<keyword evidence="1" id="KW-0723">Serine/threonine-protein kinase</keyword>
<dbReference type="InterPro" id="IPR011009">
    <property type="entry name" value="Kinase-like_dom_sf"/>
</dbReference>
<evidence type="ECO:0000313" key="9">
    <source>
        <dbReference type="Proteomes" id="UP001201812"/>
    </source>
</evidence>
<evidence type="ECO:0000313" key="8">
    <source>
        <dbReference type="EMBL" id="KAI1703708.1"/>
    </source>
</evidence>
<dbReference type="AlphaFoldDB" id="A0AAD4MWA7"/>
<evidence type="ECO:0000256" key="4">
    <source>
        <dbReference type="ARBA" id="ARBA00022777"/>
    </source>
</evidence>
<evidence type="ECO:0000259" key="7">
    <source>
        <dbReference type="PROSITE" id="PS50011"/>
    </source>
</evidence>
<sequence>MDLTLTFVLKSLLIISLSNCVNGQDFLSKYNAPLDYTKSSMKEFSTVKDLKKLPHKVTLVLCNKTSVYYVLKEPSVIHRYKVTFPPSEKEYHFDSVEHEIRLMQAINHPLIVRMPHYFTNEGHPYMVIDYVEGGTLAELINTLGALDEWHIRFYLGQILSATKHLHDHGVTHGDLFNVNIMLDKRGNVKIIDFERSMIFFGTTRNAARESAGSTSIETKVVP</sequence>
<evidence type="ECO:0000256" key="5">
    <source>
        <dbReference type="ARBA" id="ARBA00022840"/>
    </source>
</evidence>
<dbReference type="Pfam" id="PF00069">
    <property type="entry name" value="Pkinase"/>
    <property type="match status" value="1"/>
</dbReference>
<evidence type="ECO:0000256" key="2">
    <source>
        <dbReference type="ARBA" id="ARBA00022679"/>
    </source>
</evidence>
<feature type="chain" id="PRO_5042024012" evidence="6">
    <location>
        <begin position="24"/>
        <end position="222"/>
    </location>
</feature>
<dbReference type="GO" id="GO:0004674">
    <property type="term" value="F:protein serine/threonine kinase activity"/>
    <property type="evidence" value="ECO:0007669"/>
    <property type="project" value="UniProtKB-KW"/>
</dbReference>
<keyword evidence="9" id="KW-1185">Reference proteome</keyword>
<dbReference type="GO" id="GO:0005524">
    <property type="term" value="F:ATP binding"/>
    <property type="evidence" value="ECO:0007669"/>
    <property type="project" value="UniProtKB-KW"/>
</dbReference>
<comment type="caution">
    <text evidence="8">The sequence shown here is derived from an EMBL/GenBank/DDBJ whole genome shotgun (WGS) entry which is preliminary data.</text>
</comment>
<dbReference type="SMART" id="SM00220">
    <property type="entry name" value="S_TKc"/>
    <property type="match status" value="1"/>
</dbReference>
<evidence type="ECO:0000256" key="6">
    <source>
        <dbReference type="SAM" id="SignalP"/>
    </source>
</evidence>
<reference evidence="8" key="1">
    <citation type="submission" date="2022-01" db="EMBL/GenBank/DDBJ databases">
        <title>Genome Sequence Resource for Two Populations of Ditylenchus destructor, the Migratory Endoparasitic Phytonematode.</title>
        <authorList>
            <person name="Zhang H."/>
            <person name="Lin R."/>
            <person name="Xie B."/>
        </authorList>
    </citation>
    <scope>NUCLEOTIDE SEQUENCE</scope>
    <source>
        <strain evidence="8">BazhouSP</strain>
    </source>
</reference>
<feature type="signal peptide" evidence="6">
    <location>
        <begin position="1"/>
        <end position="23"/>
    </location>
</feature>
<gene>
    <name evidence="8" type="ORF">DdX_14762</name>
</gene>
<protein>
    <submittedName>
        <fullName evidence="8">Protein kinase domain-containing protein</fullName>
    </submittedName>
</protein>
<dbReference type="Proteomes" id="UP001201812">
    <property type="component" value="Unassembled WGS sequence"/>
</dbReference>
<dbReference type="InterPro" id="IPR000719">
    <property type="entry name" value="Prot_kinase_dom"/>
</dbReference>
<name>A0AAD4MWA7_9BILA</name>
<dbReference type="SUPFAM" id="SSF56112">
    <property type="entry name" value="Protein kinase-like (PK-like)"/>
    <property type="match status" value="1"/>
</dbReference>
<keyword evidence="4 8" id="KW-0418">Kinase</keyword>
<dbReference type="EMBL" id="JAKKPZ010000078">
    <property type="protein sequence ID" value="KAI1703708.1"/>
    <property type="molecule type" value="Genomic_DNA"/>
</dbReference>
<dbReference type="CDD" id="cd00180">
    <property type="entry name" value="PKc"/>
    <property type="match status" value="1"/>
</dbReference>
<feature type="domain" description="Protein kinase" evidence="7">
    <location>
        <begin position="15"/>
        <end position="222"/>
    </location>
</feature>
<evidence type="ECO:0000256" key="1">
    <source>
        <dbReference type="ARBA" id="ARBA00022527"/>
    </source>
</evidence>
<keyword evidence="3" id="KW-0547">Nucleotide-binding</keyword>
<dbReference type="Gene3D" id="1.10.510.10">
    <property type="entry name" value="Transferase(Phosphotransferase) domain 1"/>
    <property type="match status" value="1"/>
</dbReference>
<dbReference type="PANTHER" id="PTHR24351">
    <property type="entry name" value="RIBOSOMAL PROTEIN S6 KINASE"/>
    <property type="match status" value="1"/>
</dbReference>
<organism evidence="8 9">
    <name type="scientific">Ditylenchus destructor</name>
    <dbReference type="NCBI Taxonomy" id="166010"/>
    <lineage>
        <taxon>Eukaryota</taxon>
        <taxon>Metazoa</taxon>
        <taxon>Ecdysozoa</taxon>
        <taxon>Nematoda</taxon>
        <taxon>Chromadorea</taxon>
        <taxon>Rhabditida</taxon>
        <taxon>Tylenchina</taxon>
        <taxon>Tylenchomorpha</taxon>
        <taxon>Sphaerularioidea</taxon>
        <taxon>Anguinidae</taxon>
        <taxon>Anguininae</taxon>
        <taxon>Ditylenchus</taxon>
    </lineage>
</organism>
<dbReference type="PROSITE" id="PS50011">
    <property type="entry name" value="PROTEIN_KINASE_DOM"/>
    <property type="match status" value="1"/>
</dbReference>
<keyword evidence="2" id="KW-0808">Transferase</keyword>
<keyword evidence="6" id="KW-0732">Signal</keyword>
<keyword evidence="5" id="KW-0067">ATP-binding</keyword>
<proteinExistence type="predicted"/>
<accession>A0AAD4MWA7</accession>
<evidence type="ECO:0000256" key="3">
    <source>
        <dbReference type="ARBA" id="ARBA00022741"/>
    </source>
</evidence>